<name>A0A133KS42_HEYCO</name>
<organism evidence="1 2">
    <name type="scientific">Heyndrickxia coagulans</name>
    <name type="common">Weizmannia coagulans</name>
    <dbReference type="NCBI Taxonomy" id="1398"/>
    <lineage>
        <taxon>Bacteria</taxon>
        <taxon>Bacillati</taxon>
        <taxon>Bacillota</taxon>
        <taxon>Bacilli</taxon>
        <taxon>Bacillales</taxon>
        <taxon>Bacillaceae</taxon>
        <taxon>Heyndrickxia</taxon>
    </lineage>
</organism>
<dbReference type="AlphaFoldDB" id="A0A133KS42"/>
<dbReference type="PATRIC" id="fig|1398.22.peg.1788"/>
<comment type="caution">
    <text evidence="1">The sequence shown here is derived from an EMBL/GenBank/DDBJ whole genome shotgun (WGS) entry which is preliminary data.</text>
</comment>
<dbReference type="EMBL" id="LRPN01000058">
    <property type="protein sequence ID" value="KWZ82394.1"/>
    <property type="molecule type" value="Genomic_DNA"/>
</dbReference>
<gene>
    <name evidence="1" type="ORF">HMPREF3213_01782</name>
</gene>
<evidence type="ECO:0000313" key="1">
    <source>
        <dbReference type="EMBL" id="KWZ82394.1"/>
    </source>
</evidence>
<dbReference type="Proteomes" id="UP000070376">
    <property type="component" value="Unassembled WGS sequence"/>
</dbReference>
<reference evidence="2" key="1">
    <citation type="submission" date="2016-01" db="EMBL/GenBank/DDBJ databases">
        <authorList>
            <person name="Mitreva M."/>
            <person name="Pepin K.H."/>
            <person name="Mihindukulasuriya K.A."/>
            <person name="Fulton R."/>
            <person name="Fronick C."/>
            <person name="O'Laughlin M."/>
            <person name="Miner T."/>
            <person name="Herter B."/>
            <person name="Rosa B.A."/>
            <person name="Cordes M."/>
            <person name="Tomlinson C."/>
            <person name="Wollam A."/>
            <person name="Palsikar V.B."/>
            <person name="Mardis E.R."/>
            <person name="Wilson R.K."/>
        </authorList>
    </citation>
    <scope>NUCLEOTIDE SEQUENCE [LARGE SCALE GENOMIC DNA]</scope>
    <source>
        <strain evidence="2">GED7749B</strain>
    </source>
</reference>
<evidence type="ECO:0000313" key="2">
    <source>
        <dbReference type="Proteomes" id="UP000070376"/>
    </source>
</evidence>
<protein>
    <submittedName>
        <fullName evidence="1">Uncharacterized protein</fullName>
    </submittedName>
</protein>
<proteinExistence type="predicted"/>
<sequence length="39" mass="4502">MFSIKNTGENACKRFTFSQTLNTIVLDKVFPKETFLFQG</sequence>
<accession>A0A133KS42</accession>